<evidence type="ECO:0000313" key="2">
    <source>
        <dbReference type="Proteomes" id="UP001597340"/>
    </source>
</evidence>
<dbReference type="Proteomes" id="UP001597340">
    <property type="component" value="Unassembled WGS sequence"/>
</dbReference>
<accession>A0ABW4DEH9</accession>
<proteinExistence type="predicted"/>
<reference evidence="2" key="1">
    <citation type="journal article" date="2019" name="Int. J. Syst. Evol. Microbiol.">
        <title>The Global Catalogue of Microorganisms (GCM) 10K type strain sequencing project: providing services to taxonomists for standard genome sequencing and annotation.</title>
        <authorList>
            <consortium name="The Broad Institute Genomics Platform"/>
            <consortium name="The Broad Institute Genome Sequencing Center for Infectious Disease"/>
            <person name="Wu L."/>
            <person name="Ma J."/>
        </authorList>
    </citation>
    <scope>NUCLEOTIDE SEQUENCE [LARGE SCALE GENOMIC DNA]</scope>
    <source>
        <strain evidence="2">CCM 9147</strain>
    </source>
</reference>
<name>A0ABW4DEH9_9BACL</name>
<dbReference type="EMBL" id="JBHTNZ010000009">
    <property type="protein sequence ID" value="MFD1461580.1"/>
    <property type="molecule type" value="Genomic_DNA"/>
</dbReference>
<evidence type="ECO:0000313" key="1">
    <source>
        <dbReference type="EMBL" id="MFD1461580.1"/>
    </source>
</evidence>
<comment type="caution">
    <text evidence="1">The sequence shown here is derived from an EMBL/GenBank/DDBJ whole genome shotgun (WGS) entry which is preliminary data.</text>
</comment>
<keyword evidence="2" id="KW-1185">Reference proteome</keyword>
<gene>
    <name evidence="1" type="ORF">ACFQ5D_09145</name>
</gene>
<protein>
    <recommendedName>
        <fullName evidence="3">XRE family transcriptional regulator</fullName>
    </recommendedName>
</protein>
<organism evidence="1 2">
    <name type="scientific">Paenibacillus farraposensis</name>
    <dbReference type="NCBI Taxonomy" id="2807095"/>
    <lineage>
        <taxon>Bacteria</taxon>
        <taxon>Bacillati</taxon>
        <taxon>Bacillota</taxon>
        <taxon>Bacilli</taxon>
        <taxon>Bacillales</taxon>
        <taxon>Paenibacillaceae</taxon>
        <taxon>Paenibacillus</taxon>
    </lineage>
</organism>
<sequence>MNQTEAKGMVQLIRAERTKLTLSTARTLLTIAGMSYSYITTEKENGVNQFELDAIRALQLAHVNPDDAMVYLIPITPEYP</sequence>
<evidence type="ECO:0008006" key="3">
    <source>
        <dbReference type="Google" id="ProtNLM"/>
    </source>
</evidence>
<dbReference type="RefSeq" id="WP_229524461.1">
    <property type="nucleotide sequence ID" value="NZ_JAFFQR010000064.1"/>
</dbReference>